<dbReference type="OrthoDB" id="2148857at2"/>
<dbReference type="Proteomes" id="UP001152867">
    <property type="component" value="Unassembled WGS sequence"/>
</dbReference>
<dbReference type="EMBL" id="WEZQ01000026">
    <property type="protein sequence ID" value="MYV18198.1"/>
    <property type="molecule type" value="Genomic_DNA"/>
</dbReference>
<reference evidence="1" key="2">
    <citation type="submission" date="2022-06" db="EMBL/GenBank/DDBJ databases">
        <title>Antifungal cultures and metabolites of lactic acid bacteria for use in dairy fermentations.</title>
        <authorList>
            <person name="Zhao Z."/>
            <person name="Gaenzle M."/>
        </authorList>
    </citation>
    <scope>NUCLEOTIDE SEQUENCE</scope>
    <source>
        <strain evidence="1">FUA3126</strain>
    </source>
</reference>
<name>A0A6N9I5P7_9LACO</name>
<keyword evidence="4" id="KW-1185">Reference proteome</keyword>
<reference evidence="2 3" key="1">
    <citation type="journal article" date="2019" name="Appl. Environ. Microbiol.">
        <title>Genetic determinants of hydroxycinnamic acid metabolism in heterofermentative lactobacilli.</title>
        <authorList>
            <person name="Gaur G."/>
            <person name="Oh J.H."/>
            <person name="Filannino P."/>
            <person name="Gobbetti M."/>
            <person name="van Pijkeren J.P."/>
            <person name="Ganzle M.G."/>
        </authorList>
    </citation>
    <scope>NUCLEOTIDE SEQUENCE [LARGE SCALE GENOMIC DNA]</scope>
    <source>
        <strain evidence="2 3">C5</strain>
    </source>
</reference>
<dbReference type="Proteomes" id="UP000449209">
    <property type="component" value="Unassembled WGS sequence"/>
</dbReference>
<dbReference type="AlphaFoldDB" id="A0A6N9I5P7"/>
<evidence type="ECO:0000313" key="1">
    <source>
        <dbReference type="EMBL" id="MDF9914406.1"/>
    </source>
</evidence>
<evidence type="ECO:0000313" key="4">
    <source>
        <dbReference type="Proteomes" id="UP001152867"/>
    </source>
</evidence>
<protein>
    <submittedName>
        <fullName evidence="2">Uncharacterized protein</fullName>
    </submittedName>
</protein>
<accession>A0A6N9I5P7</accession>
<evidence type="ECO:0000313" key="2">
    <source>
        <dbReference type="EMBL" id="MYV18198.1"/>
    </source>
</evidence>
<organism evidence="2 3">
    <name type="scientific">Furfurilactobacillus milii</name>
    <dbReference type="NCBI Taxonomy" id="2888272"/>
    <lineage>
        <taxon>Bacteria</taxon>
        <taxon>Bacillati</taxon>
        <taxon>Bacillota</taxon>
        <taxon>Bacilli</taxon>
        <taxon>Lactobacillales</taxon>
        <taxon>Lactobacillaceae</taxon>
        <taxon>Furfurilactobacillus</taxon>
    </lineage>
</organism>
<evidence type="ECO:0000313" key="3">
    <source>
        <dbReference type="Proteomes" id="UP000449209"/>
    </source>
</evidence>
<comment type="caution">
    <text evidence="2">The sequence shown here is derived from an EMBL/GenBank/DDBJ whole genome shotgun (WGS) entry which is preliminary data.</text>
</comment>
<proteinExistence type="predicted"/>
<dbReference type="EMBL" id="JANDJP010000012">
    <property type="protein sequence ID" value="MDF9914406.1"/>
    <property type="molecule type" value="Genomic_DNA"/>
</dbReference>
<sequence>MEEKVADFLQALQDETYVATSSTTTFDKLNDDPEGVMADSIAFAQKQLAAGKLIQTRVDITGFHDVEMNVRLESSLINLPFAYANEIDKMLDPDDEREVNLYMIFDSPAINVSKMRIDMASSVQAFLDDPDSVSAKITDWLREQVEKLETADAEKEAED</sequence>
<dbReference type="RefSeq" id="WP_161004457.1">
    <property type="nucleotide sequence ID" value="NZ_JAIWJF010000004.1"/>
</dbReference>
<gene>
    <name evidence="2" type="ORF">GB993_11975</name>
    <name evidence="1" type="ORF">NNA32_09115</name>
</gene>